<evidence type="ECO:0000313" key="3">
    <source>
        <dbReference type="Proteomes" id="UP001620273"/>
    </source>
</evidence>
<reference evidence="2 3" key="1">
    <citation type="submission" date="2022-09" db="EMBL/GenBank/DDBJ databases">
        <title>Genome sequencing of four strains from tibetan pig.</title>
        <authorList>
            <person name="Feng J."/>
        </authorList>
    </citation>
    <scope>NUCLEOTIDE SEQUENCE [LARGE SCALE GENOMIC DNA]</scope>
    <source>
        <strain evidence="2 3">11-1-1</strain>
    </source>
</reference>
<dbReference type="EMBL" id="JAOQBW010000003">
    <property type="protein sequence ID" value="MFK3576448.1"/>
    <property type="molecule type" value="Genomic_DNA"/>
</dbReference>
<dbReference type="InterPro" id="IPR036282">
    <property type="entry name" value="Glutathione-S-Trfase_C_sf"/>
</dbReference>
<dbReference type="Pfam" id="PF14497">
    <property type="entry name" value="GST_C_3"/>
    <property type="match status" value="1"/>
</dbReference>
<dbReference type="RefSeq" id="WP_404441059.1">
    <property type="nucleotide sequence ID" value="NZ_JAOQBW010000003.1"/>
</dbReference>
<keyword evidence="3" id="KW-1185">Reference proteome</keyword>
<dbReference type="SUPFAM" id="SSF47616">
    <property type="entry name" value="GST C-terminal domain-like"/>
    <property type="match status" value="1"/>
</dbReference>
<dbReference type="PROSITE" id="PS50405">
    <property type="entry name" value="GST_CTER"/>
    <property type="match status" value="1"/>
</dbReference>
<feature type="domain" description="GST C-terminal" evidence="1">
    <location>
        <begin position="143"/>
        <end position="289"/>
    </location>
</feature>
<dbReference type="Gene3D" id="1.20.1050.10">
    <property type="match status" value="1"/>
</dbReference>
<comment type="caution">
    <text evidence="2">The sequence shown here is derived from an EMBL/GenBank/DDBJ whole genome shotgun (WGS) entry which is preliminary data.</text>
</comment>
<accession>A0ABW8KPT2</accession>
<dbReference type="PANTHER" id="PTHR32419">
    <property type="entry name" value="GLUTATHIONYL-HYDROQUINONE REDUCTASE"/>
    <property type="match status" value="1"/>
</dbReference>
<dbReference type="InterPro" id="IPR004046">
    <property type="entry name" value="GST_C"/>
</dbReference>
<evidence type="ECO:0000313" key="2">
    <source>
        <dbReference type="EMBL" id="MFK3576448.1"/>
    </source>
</evidence>
<protein>
    <submittedName>
        <fullName evidence="2">Glutathione S-transferase family protein</fullName>
    </submittedName>
</protein>
<dbReference type="Proteomes" id="UP001620273">
    <property type="component" value="Unassembled WGS sequence"/>
</dbReference>
<proteinExistence type="predicted"/>
<evidence type="ECO:0000259" key="1">
    <source>
        <dbReference type="PROSITE" id="PS50405"/>
    </source>
</evidence>
<dbReference type="InterPro" id="IPR016639">
    <property type="entry name" value="GST_Omega/GSH"/>
</dbReference>
<name>A0ABW8KPT2_9BIFI</name>
<organism evidence="2 3">
    <name type="scientific">Bifidobacterium thermacidophilum</name>
    <dbReference type="NCBI Taxonomy" id="246618"/>
    <lineage>
        <taxon>Bacteria</taxon>
        <taxon>Bacillati</taxon>
        <taxon>Actinomycetota</taxon>
        <taxon>Actinomycetes</taxon>
        <taxon>Bifidobacteriales</taxon>
        <taxon>Bifidobacteriaceae</taxon>
        <taxon>Bifidobacterium</taxon>
    </lineage>
</organism>
<sequence>MPQGNRPFSCEGSVAARILPDGRISDFGFFVSAPPSAQVFASDIPEDKSLALEYSPLDPRAWSVLLASRILHVRQLEIQAAPLREPHSAGVEAGLLPDVRIRDDSGRLVSDDWRHLSRAIEQRFGDDDRHPVLYPERLKREIDELDRIIDNDLIDGLFSIIYATSQPGDDSLGQHDRDFLHGAQTHAVLRRVFYARLGWLDDVLSRRRYLLGDDLTDADLHLFGVLLTLDIGYRSAFPAPDAAIVDYPNLWEYAKRIYAIEGLVNNDERIAIGLLPDEHGLYAEPWGPVAFTETVESIAAAWRSTNPQITGNS</sequence>
<gene>
    <name evidence="2" type="ORF">OCH74_06205</name>
</gene>
<dbReference type="InterPro" id="IPR010987">
    <property type="entry name" value="Glutathione-S-Trfase_C-like"/>
</dbReference>
<dbReference type="PANTHER" id="PTHR32419:SF6">
    <property type="entry name" value="GLUTATHIONE S-TRANSFERASE OMEGA-LIKE 1-RELATED"/>
    <property type="match status" value="1"/>
</dbReference>